<feature type="transmembrane region" description="Helical" evidence="1">
    <location>
        <begin position="41"/>
        <end position="58"/>
    </location>
</feature>
<keyword evidence="1" id="KW-1133">Transmembrane helix</keyword>
<dbReference type="EMBL" id="JAGGJU010000006">
    <property type="protein sequence ID" value="MBP1851064.1"/>
    <property type="molecule type" value="Genomic_DNA"/>
</dbReference>
<protein>
    <recommendedName>
        <fullName evidence="4">Transmembrane protein</fullName>
    </recommendedName>
</protein>
<evidence type="ECO:0008006" key="4">
    <source>
        <dbReference type="Google" id="ProtNLM"/>
    </source>
</evidence>
<evidence type="ECO:0000313" key="3">
    <source>
        <dbReference type="Proteomes" id="UP000759443"/>
    </source>
</evidence>
<proteinExistence type="predicted"/>
<dbReference type="Proteomes" id="UP000759443">
    <property type="component" value="Unassembled WGS sequence"/>
</dbReference>
<organism evidence="2 3">
    <name type="scientific">Rhizobium halophytocola</name>
    <dbReference type="NCBI Taxonomy" id="735519"/>
    <lineage>
        <taxon>Bacteria</taxon>
        <taxon>Pseudomonadati</taxon>
        <taxon>Pseudomonadota</taxon>
        <taxon>Alphaproteobacteria</taxon>
        <taxon>Hyphomicrobiales</taxon>
        <taxon>Rhizobiaceae</taxon>
        <taxon>Rhizobium/Agrobacterium group</taxon>
        <taxon>Rhizobium</taxon>
    </lineage>
</organism>
<feature type="transmembrane region" description="Helical" evidence="1">
    <location>
        <begin position="91"/>
        <end position="111"/>
    </location>
</feature>
<keyword evidence="1" id="KW-0812">Transmembrane</keyword>
<evidence type="ECO:0000256" key="1">
    <source>
        <dbReference type="SAM" id="Phobius"/>
    </source>
</evidence>
<reference evidence="2 3" key="1">
    <citation type="submission" date="2021-03" db="EMBL/GenBank/DDBJ databases">
        <title>Genomic Encyclopedia of Type Strains, Phase IV (KMG-IV): sequencing the most valuable type-strain genomes for metagenomic binning, comparative biology and taxonomic classification.</title>
        <authorList>
            <person name="Goeker M."/>
        </authorList>
    </citation>
    <scope>NUCLEOTIDE SEQUENCE [LARGE SCALE GENOMIC DNA]</scope>
    <source>
        <strain evidence="2 3">DSM 21600</strain>
    </source>
</reference>
<keyword evidence="1" id="KW-0472">Membrane</keyword>
<feature type="transmembrane region" description="Helical" evidence="1">
    <location>
        <begin position="6"/>
        <end position="29"/>
    </location>
</feature>
<accession>A0ABS4DZF4</accession>
<keyword evidence="3" id="KW-1185">Reference proteome</keyword>
<sequence length="114" mass="12219">MFVIWRGWGILVILGAALGALTGGLILSFAQSMMPSGLEPGFLGLFATCGTVFSAMLLENADEGRAMIDAQTGERLVLKRDDSLFFIPVRYWSWIMGSITVILFLTGLVTATGG</sequence>
<dbReference type="RefSeq" id="WP_209945401.1">
    <property type="nucleotide sequence ID" value="NZ_JAGGJU010000006.1"/>
</dbReference>
<gene>
    <name evidence="2" type="ORF">J2Z17_002507</name>
</gene>
<comment type="caution">
    <text evidence="2">The sequence shown here is derived from an EMBL/GenBank/DDBJ whole genome shotgun (WGS) entry which is preliminary data.</text>
</comment>
<name>A0ABS4DZF4_9HYPH</name>
<evidence type="ECO:0000313" key="2">
    <source>
        <dbReference type="EMBL" id="MBP1851064.1"/>
    </source>
</evidence>